<dbReference type="InterPro" id="IPR025738">
    <property type="entry name" value="BatD"/>
</dbReference>
<evidence type="ECO:0000313" key="2">
    <source>
        <dbReference type="EMBL" id="THD69476.1"/>
    </source>
</evidence>
<feature type="transmembrane region" description="Helical" evidence="1">
    <location>
        <begin position="451"/>
        <end position="470"/>
    </location>
</feature>
<accession>A0A4S3M311</accession>
<evidence type="ECO:0000313" key="3">
    <source>
        <dbReference type="Proteomes" id="UP000305939"/>
    </source>
</evidence>
<dbReference type="Pfam" id="PF13584">
    <property type="entry name" value="BatD"/>
    <property type="match status" value="2"/>
</dbReference>
<gene>
    <name evidence="2" type="ORF">E7Z59_03885</name>
</gene>
<protein>
    <submittedName>
        <fullName evidence="2">Protein BatD</fullName>
    </submittedName>
</protein>
<proteinExistence type="predicted"/>
<evidence type="ECO:0000256" key="1">
    <source>
        <dbReference type="SAM" id="Phobius"/>
    </source>
</evidence>
<dbReference type="PANTHER" id="PTHR40940:SF2">
    <property type="entry name" value="BATD"/>
    <property type="match status" value="1"/>
</dbReference>
<dbReference type="PANTHER" id="PTHR40940">
    <property type="entry name" value="PROTEIN BATD-RELATED"/>
    <property type="match status" value="1"/>
</dbReference>
<keyword evidence="1" id="KW-0812">Transmembrane</keyword>
<reference evidence="2 3" key="1">
    <citation type="submission" date="2019-04" db="EMBL/GenBank/DDBJ databases">
        <title>Draft genome sequence of Robertkochia marina CC-AMO-30D.</title>
        <authorList>
            <person name="Hameed A."/>
            <person name="Lin S.-Y."/>
            <person name="Shahina M."/>
            <person name="Lai W.-A."/>
            <person name="Young C.-C."/>
        </authorList>
    </citation>
    <scope>NUCLEOTIDE SEQUENCE [LARGE SCALE GENOMIC DNA]</scope>
    <source>
        <strain evidence="2 3">CC-AMO-30D</strain>
    </source>
</reference>
<sequence length="595" mass="67155">MSVLRFYITVLFVLGAGWLLHAQEEEVSFKAGVSKSKLGINERLKIEFSMNKDGDNFTPPDFNGFKVVMGPNQSVSHQWINGKKSFSKSYSYILSPIKKGSFTISQATVEIDDKVYKTLPVKVEVTSAVKDPNAPPSANDIASESLHLVAELSKTDPYLNEAVSVEYKLYVSPEISIYNFIPVDNPTYNNFWSQNIEVKRIKQERVIYKGKPYTQVVLKRVVLYPQRSGNLEIEPLTLEVQVEVPTNRRNIFGERVYTQTAVKVAANKRTVRVKPLPEQGKPENFSGAVGQFDFDVIVSKSSLRANESLTAKVTVEGEGNLKLFELPHLILPSSLEVYEPEFSESVRTRLSGMKGRVTESYTVVPQYKGKYPVPEVEFNYFDPVAEEYKSLSSVQTMINVFDGPVAGADSAASDENAVVKQPVAVVGDQFRFLKLKTDLTPKIQQEFLGTLEFYLVYFGPLLLIPLAIFIGKKRKERALDVEGNKIRKANRLVRKYLSEAKKNLEDSDLFYDALERALHNYLKAKLKLETSDMSKERISELLTQHQAADRDIEEFTKLLSSCELARYTPVTIQGMKDDYNMAAEVISALDKHLRS</sequence>
<dbReference type="OrthoDB" id="2079210at2"/>
<keyword evidence="1" id="KW-0472">Membrane</keyword>
<dbReference type="Proteomes" id="UP000305939">
    <property type="component" value="Unassembled WGS sequence"/>
</dbReference>
<dbReference type="AlphaFoldDB" id="A0A4S3M311"/>
<dbReference type="EMBL" id="SSMC01000001">
    <property type="protein sequence ID" value="THD69476.1"/>
    <property type="molecule type" value="Genomic_DNA"/>
</dbReference>
<organism evidence="2 3">
    <name type="scientific">Robertkochia marina</name>
    <dbReference type="NCBI Taxonomy" id="1227945"/>
    <lineage>
        <taxon>Bacteria</taxon>
        <taxon>Pseudomonadati</taxon>
        <taxon>Bacteroidota</taxon>
        <taxon>Flavobacteriia</taxon>
        <taxon>Flavobacteriales</taxon>
        <taxon>Flavobacteriaceae</taxon>
        <taxon>Robertkochia</taxon>
    </lineage>
</organism>
<comment type="caution">
    <text evidence="2">The sequence shown here is derived from an EMBL/GenBank/DDBJ whole genome shotgun (WGS) entry which is preliminary data.</text>
</comment>
<dbReference type="RefSeq" id="WP_136334965.1">
    <property type="nucleotide sequence ID" value="NZ_QXMP01000001.1"/>
</dbReference>
<keyword evidence="1" id="KW-1133">Transmembrane helix</keyword>
<keyword evidence="3" id="KW-1185">Reference proteome</keyword>
<name>A0A4S3M311_9FLAO</name>